<evidence type="ECO:0000313" key="3">
    <source>
        <dbReference type="Proteomes" id="UP000004110"/>
    </source>
</evidence>
<dbReference type="Proteomes" id="UP000004110">
    <property type="component" value="Unassembled WGS sequence"/>
</dbReference>
<dbReference type="AlphaFoldDB" id="A0ABC9NHQ2"/>
<reference evidence="2" key="2">
    <citation type="submission" date="2013-11" db="EMBL/GenBank/DDBJ databases">
        <title>Draft genome sequence of Bacteroides uniformis (ATCC 8492).</title>
        <authorList>
            <person name="Sudarsanam P."/>
            <person name="Ley R."/>
            <person name="Guruge J."/>
            <person name="Turnbaugh P.J."/>
            <person name="Mahowald M."/>
            <person name="Liep D."/>
            <person name="Gordon J."/>
        </authorList>
    </citation>
    <scope>NUCLEOTIDE SEQUENCE</scope>
    <source>
        <strain evidence="2">ATCC 8492</strain>
    </source>
</reference>
<feature type="region of interest" description="Disordered" evidence="1">
    <location>
        <begin position="1"/>
        <end position="43"/>
    </location>
</feature>
<keyword evidence="3" id="KW-1185">Reference proteome</keyword>
<dbReference type="EMBL" id="AAYH02000029">
    <property type="protein sequence ID" value="EDO56181.1"/>
    <property type="molecule type" value="Genomic_DNA"/>
</dbReference>
<evidence type="ECO:0000256" key="1">
    <source>
        <dbReference type="SAM" id="MobiDB-lite"/>
    </source>
</evidence>
<evidence type="ECO:0008006" key="4">
    <source>
        <dbReference type="Google" id="ProtNLM"/>
    </source>
</evidence>
<comment type="caution">
    <text evidence="2">The sequence shown here is derived from an EMBL/GenBank/DDBJ whole genome shotgun (WGS) entry which is preliminary data.</text>
</comment>
<gene>
    <name evidence="2" type="ORF">BACUNI_00120</name>
</gene>
<feature type="compositionally biased region" description="Basic and acidic residues" evidence="1">
    <location>
        <begin position="14"/>
        <end position="43"/>
    </location>
</feature>
<protein>
    <recommendedName>
        <fullName evidence="4">ATP-dependent DNA helicase</fullName>
    </recommendedName>
</protein>
<reference evidence="2" key="1">
    <citation type="submission" date="2007-06" db="EMBL/GenBank/DDBJ databases">
        <authorList>
            <person name="Fulton L."/>
            <person name="Clifton S."/>
            <person name="Fulton B."/>
            <person name="Xu J."/>
            <person name="Minx P."/>
            <person name="Pepin K.H."/>
            <person name="Johnson M."/>
            <person name="Thiruvilangam P."/>
            <person name="Bhonagiri V."/>
            <person name="Nash W.E."/>
            <person name="Mardis E.R."/>
            <person name="Wilson R.K."/>
        </authorList>
    </citation>
    <scope>NUCLEOTIDE SEQUENCE [LARGE SCALE GENOMIC DNA]</scope>
    <source>
        <strain evidence="2">ATCC 8492</strain>
    </source>
</reference>
<proteinExistence type="predicted"/>
<name>A0ABC9NHQ2_BACUC</name>
<organism evidence="2 3">
    <name type="scientific">Bacteroides uniformis (strain ATCC 8492 / DSM 6597 / CCUG 4942 / CIP 103695 / JCM 5828 / KCTC 5204 / NCTC 13054 / VPI 0061)</name>
    <dbReference type="NCBI Taxonomy" id="411479"/>
    <lineage>
        <taxon>Bacteria</taxon>
        <taxon>Pseudomonadati</taxon>
        <taxon>Bacteroidota</taxon>
        <taxon>Bacteroidia</taxon>
        <taxon>Bacteroidales</taxon>
        <taxon>Bacteroidaceae</taxon>
        <taxon>Bacteroides</taxon>
    </lineage>
</organism>
<evidence type="ECO:0000313" key="2">
    <source>
        <dbReference type="EMBL" id="EDO56181.1"/>
    </source>
</evidence>
<sequence>MKAPHASPFHFGKRPPEMKSRKEEHPDECNYETVKKETRNESL</sequence>
<accession>A0ABC9NHQ2</accession>